<name>A0A285N420_NATPI</name>
<proteinExistence type="predicted"/>
<dbReference type="EMBL" id="OBEJ01000001">
    <property type="protein sequence ID" value="SNZ04215.1"/>
    <property type="molecule type" value="Genomic_DNA"/>
</dbReference>
<organism evidence="2 3">
    <name type="scientific">Natronoarchaeum philippinense</name>
    <dbReference type="NCBI Taxonomy" id="558529"/>
    <lineage>
        <taxon>Archaea</taxon>
        <taxon>Methanobacteriati</taxon>
        <taxon>Methanobacteriota</taxon>
        <taxon>Stenosarchaea group</taxon>
        <taxon>Halobacteria</taxon>
        <taxon>Halobacteriales</taxon>
        <taxon>Natronoarchaeaceae</taxon>
    </lineage>
</organism>
<keyword evidence="1" id="KW-1133">Transmembrane helix</keyword>
<evidence type="ECO:0000256" key="1">
    <source>
        <dbReference type="SAM" id="Phobius"/>
    </source>
</evidence>
<keyword evidence="3" id="KW-1185">Reference proteome</keyword>
<dbReference type="Proteomes" id="UP000219453">
    <property type="component" value="Unassembled WGS sequence"/>
</dbReference>
<keyword evidence="1" id="KW-0812">Transmembrane</keyword>
<gene>
    <name evidence="2" type="ORF">SAMN06269185_0487</name>
</gene>
<accession>A0A285N420</accession>
<dbReference type="AlphaFoldDB" id="A0A285N420"/>
<keyword evidence="1" id="KW-0472">Membrane</keyword>
<sequence>MRQRLLGGLGVVIVAALVAGGGWRLAATLGQPEAATAVFVVAALVIAAVVGVRSRDWTTTPYW</sequence>
<dbReference type="RefSeq" id="WP_097007507.1">
    <property type="nucleotide sequence ID" value="NZ_OBEJ01000001.1"/>
</dbReference>
<evidence type="ECO:0000313" key="2">
    <source>
        <dbReference type="EMBL" id="SNZ04215.1"/>
    </source>
</evidence>
<reference evidence="2 3" key="1">
    <citation type="submission" date="2017-09" db="EMBL/GenBank/DDBJ databases">
        <authorList>
            <person name="Ehlers B."/>
            <person name="Leendertz F.H."/>
        </authorList>
    </citation>
    <scope>NUCLEOTIDE SEQUENCE [LARGE SCALE GENOMIC DNA]</scope>
    <source>
        <strain evidence="2 3">DSM 27208</strain>
    </source>
</reference>
<protein>
    <submittedName>
        <fullName evidence="2">Uncharacterized protein</fullName>
    </submittedName>
</protein>
<feature type="transmembrane region" description="Helical" evidence="1">
    <location>
        <begin position="34"/>
        <end position="52"/>
    </location>
</feature>
<evidence type="ECO:0000313" key="3">
    <source>
        <dbReference type="Proteomes" id="UP000219453"/>
    </source>
</evidence>